<dbReference type="AlphaFoldDB" id="A0ABD1VXN0"/>
<dbReference type="EMBL" id="JBFOLK010000001">
    <property type="protein sequence ID" value="KAL2542161.1"/>
    <property type="molecule type" value="Genomic_DNA"/>
</dbReference>
<dbReference type="Proteomes" id="UP001604336">
    <property type="component" value="Unassembled WGS sequence"/>
</dbReference>
<dbReference type="InterPro" id="IPR016135">
    <property type="entry name" value="UBQ-conjugating_enzyme/RWD"/>
</dbReference>
<feature type="domain" description="UBC core" evidence="1">
    <location>
        <begin position="161"/>
        <end position="277"/>
    </location>
</feature>
<evidence type="ECO:0000313" key="2">
    <source>
        <dbReference type="EMBL" id="KAL2542161.1"/>
    </source>
</evidence>
<dbReference type="Pfam" id="PF00179">
    <property type="entry name" value="UQ_con"/>
    <property type="match status" value="1"/>
</dbReference>
<organism evidence="2 3">
    <name type="scientific">Abeliophyllum distichum</name>
    <dbReference type="NCBI Taxonomy" id="126358"/>
    <lineage>
        <taxon>Eukaryota</taxon>
        <taxon>Viridiplantae</taxon>
        <taxon>Streptophyta</taxon>
        <taxon>Embryophyta</taxon>
        <taxon>Tracheophyta</taxon>
        <taxon>Spermatophyta</taxon>
        <taxon>Magnoliopsida</taxon>
        <taxon>eudicotyledons</taxon>
        <taxon>Gunneridae</taxon>
        <taxon>Pentapetalae</taxon>
        <taxon>asterids</taxon>
        <taxon>lamiids</taxon>
        <taxon>Lamiales</taxon>
        <taxon>Oleaceae</taxon>
        <taxon>Forsythieae</taxon>
        <taxon>Abeliophyllum</taxon>
    </lineage>
</organism>
<accession>A0ABD1VXN0</accession>
<dbReference type="InterPro" id="IPR000608">
    <property type="entry name" value="UBC"/>
</dbReference>
<sequence length="277" mass="31558">MSMNYDNWERLVGAVLRREHDREVACSDSRSTSFCSNSISLDFDELSLTFPREEQNLENGGRNSRLITWPLRALTASRRILEELKDIQKDPLPSVTADFNDSRGTSFSSNSILSDFDELSLSFPREVQDLENGGRNSRFDYMASSSTKGIFCLNEPWVLHKASRRILEELKDIQKDPLPSVTAGPVAMDMFHWQAIIIGPQESPYAGGIFLLTIHYPPNYPFGPLKVLLIICALLADPDLDDPLVPEIVYICKTDKKTYEAIARRWTQNYAMLIVFW</sequence>
<evidence type="ECO:0000313" key="3">
    <source>
        <dbReference type="Proteomes" id="UP001604336"/>
    </source>
</evidence>
<comment type="caution">
    <text evidence="2">The sequence shown here is derived from an EMBL/GenBank/DDBJ whole genome shotgun (WGS) entry which is preliminary data.</text>
</comment>
<dbReference type="SUPFAM" id="SSF54495">
    <property type="entry name" value="UBC-like"/>
    <property type="match status" value="1"/>
</dbReference>
<dbReference type="PROSITE" id="PS50127">
    <property type="entry name" value="UBC_2"/>
    <property type="match status" value="1"/>
</dbReference>
<dbReference type="Gene3D" id="3.10.110.10">
    <property type="entry name" value="Ubiquitin Conjugating Enzyme"/>
    <property type="match status" value="2"/>
</dbReference>
<dbReference type="SMART" id="SM00212">
    <property type="entry name" value="UBCc"/>
    <property type="match status" value="1"/>
</dbReference>
<name>A0ABD1VXN0_9LAMI</name>
<reference evidence="3" key="1">
    <citation type="submission" date="2024-07" db="EMBL/GenBank/DDBJ databases">
        <title>Two chromosome-level genome assemblies of Korean endemic species Abeliophyllum distichum and Forsythia ovata (Oleaceae).</title>
        <authorList>
            <person name="Jang H."/>
        </authorList>
    </citation>
    <scope>NUCLEOTIDE SEQUENCE [LARGE SCALE GENOMIC DNA]</scope>
</reference>
<keyword evidence="3" id="KW-1185">Reference proteome</keyword>
<proteinExistence type="predicted"/>
<gene>
    <name evidence="2" type="ORF">Adt_03139</name>
</gene>
<protein>
    <submittedName>
        <fullName evidence="2">Ubiquitin carrier protein</fullName>
    </submittedName>
</protein>
<evidence type="ECO:0000259" key="1">
    <source>
        <dbReference type="PROSITE" id="PS50127"/>
    </source>
</evidence>
<dbReference type="PANTHER" id="PTHR24068">
    <property type="entry name" value="UBIQUITIN-CONJUGATING ENZYME E2"/>
    <property type="match status" value="1"/>
</dbReference>